<gene>
    <name evidence="1" type="ORF">LTRI10_LOCUS47316</name>
</gene>
<evidence type="ECO:0000313" key="1">
    <source>
        <dbReference type="EMBL" id="CAL1407662.1"/>
    </source>
</evidence>
<evidence type="ECO:0000313" key="2">
    <source>
        <dbReference type="Proteomes" id="UP001497516"/>
    </source>
</evidence>
<protein>
    <submittedName>
        <fullName evidence="1">Uncharacterized protein</fullName>
    </submittedName>
</protein>
<dbReference type="AlphaFoldDB" id="A0AAV2GBU7"/>
<organism evidence="1 2">
    <name type="scientific">Linum trigynum</name>
    <dbReference type="NCBI Taxonomy" id="586398"/>
    <lineage>
        <taxon>Eukaryota</taxon>
        <taxon>Viridiplantae</taxon>
        <taxon>Streptophyta</taxon>
        <taxon>Embryophyta</taxon>
        <taxon>Tracheophyta</taxon>
        <taxon>Spermatophyta</taxon>
        <taxon>Magnoliopsida</taxon>
        <taxon>eudicotyledons</taxon>
        <taxon>Gunneridae</taxon>
        <taxon>Pentapetalae</taxon>
        <taxon>rosids</taxon>
        <taxon>fabids</taxon>
        <taxon>Malpighiales</taxon>
        <taxon>Linaceae</taxon>
        <taxon>Linum</taxon>
    </lineage>
</organism>
<accession>A0AAV2GBU7</accession>
<keyword evidence="2" id="KW-1185">Reference proteome</keyword>
<reference evidence="1 2" key="1">
    <citation type="submission" date="2024-04" db="EMBL/GenBank/DDBJ databases">
        <authorList>
            <person name="Fracassetti M."/>
        </authorList>
    </citation>
    <scope>NUCLEOTIDE SEQUENCE [LARGE SCALE GENOMIC DNA]</scope>
</reference>
<proteinExistence type="predicted"/>
<dbReference type="EMBL" id="OZ034821">
    <property type="protein sequence ID" value="CAL1407662.1"/>
    <property type="molecule type" value="Genomic_DNA"/>
</dbReference>
<dbReference type="Proteomes" id="UP001497516">
    <property type="component" value="Chromosome 8"/>
</dbReference>
<name>A0AAV2GBU7_9ROSI</name>
<sequence length="126" mass="13400">MGSEQNDKASFPPVKPKIRLLFFGSASNMNICSKCQGRDGKTLSLKSMKPMSEAESIVGDIKSAAPAAEQVIVLEKSSAAAMGSSLFDAAATKVVKAANRCLTYNRREAGKNTIIGCNPVLKDEME</sequence>